<feature type="compositionally biased region" description="Acidic residues" evidence="7">
    <location>
        <begin position="601"/>
        <end position="610"/>
    </location>
</feature>
<feature type="region of interest" description="Disordered" evidence="7">
    <location>
        <begin position="209"/>
        <end position="251"/>
    </location>
</feature>
<proteinExistence type="predicted"/>
<evidence type="ECO:0000313" key="10">
    <source>
        <dbReference type="Proteomes" id="UP000039865"/>
    </source>
</evidence>
<dbReference type="Proteomes" id="UP000039865">
    <property type="component" value="Unassembled WGS sequence"/>
</dbReference>
<evidence type="ECO:0000256" key="2">
    <source>
        <dbReference type="ARBA" id="ARBA00004574"/>
    </source>
</evidence>
<feature type="compositionally biased region" description="Polar residues" evidence="7">
    <location>
        <begin position="660"/>
        <end position="671"/>
    </location>
</feature>
<feature type="region of interest" description="Disordered" evidence="7">
    <location>
        <begin position="580"/>
        <end position="611"/>
    </location>
</feature>
<dbReference type="InterPro" id="IPR019437">
    <property type="entry name" value="TPP1/Est3"/>
</dbReference>
<feature type="compositionally biased region" description="Basic and acidic residues" evidence="7">
    <location>
        <begin position="685"/>
        <end position="702"/>
    </location>
</feature>
<reference evidence="9 10" key="1">
    <citation type="submission" date="2014-06" db="EMBL/GenBank/DDBJ databases">
        <authorList>
            <person name="Swart Estienne"/>
        </authorList>
    </citation>
    <scope>NUCLEOTIDE SEQUENCE [LARGE SCALE GENOMIC DNA]</scope>
    <source>
        <strain evidence="9 10">130c</strain>
    </source>
</reference>
<evidence type="ECO:0000256" key="6">
    <source>
        <dbReference type="SAM" id="Coils"/>
    </source>
</evidence>
<gene>
    <name evidence="9" type="primary">Contig19560.g943</name>
    <name evidence="9" type="ORF">STYLEM_10610</name>
</gene>
<feature type="compositionally biased region" description="Polar residues" evidence="7">
    <location>
        <begin position="417"/>
        <end position="429"/>
    </location>
</feature>
<organism evidence="9 10">
    <name type="scientific">Stylonychia lemnae</name>
    <name type="common">Ciliate</name>
    <dbReference type="NCBI Taxonomy" id="5949"/>
    <lineage>
        <taxon>Eukaryota</taxon>
        <taxon>Sar</taxon>
        <taxon>Alveolata</taxon>
        <taxon>Ciliophora</taxon>
        <taxon>Intramacronucleata</taxon>
        <taxon>Spirotrichea</taxon>
        <taxon>Stichotrichia</taxon>
        <taxon>Sporadotrichida</taxon>
        <taxon>Oxytrichidae</taxon>
        <taxon>Stylonychinae</taxon>
        <taxon>Stylonychia</taxon>
    </lineage>
</organism>
<dbReference type="GO" id="GO:0005697">
    <property type="term" value="C:telomerase holoenzyme complex"/>
    <property type="evidence" value="ECO:0007669"/>
    <property type="project" value="InterPro"/>
</dbReference>
<feature type="compositionally biased region" description="Basic residues" evidence="7">
    <location>
        <begin position="278"/>
        <end position="293"/>
    </location>
</feature>
<comment type="subcellular location">
    <subcellularLocation>
        <location evidence="2">Chromosome</location>
        <location evidence="2">Telomere</location>
    </subcellularLocation>
    <subcellularLocation>
        <location evidence="1">Nucleus</location>
    </subcellularLocation>
</comment>
<evidence type="ECO:0000259" key="8">
    <source>
        <dbReference type="Pfam" id="PF10341"/>
    </source>
</evidence>
<evidence type="ECO:0000313" key="9">
    <source>
        <dbReference type="EMBL" id="CDW81589.1"/>
    </source>
</evidence>
<evidence type="ECO:0000256" key="5">
    <source>
        <dbReference type="ARBA" id="ARBA00023242"/>
    </source>
</evidence>
<dbReference type="GO" id="GO:0000781">
    <property type="term" value="C:chromosome, telomeric region"/>
    <property type="evidence" value="ECO:0007669"/>
    <property type="project" value="UniProtKB-SubCell"/>
</dbReference>
<dbReference type="InterPro" id="IPR023113">
    <property type="entry name" value="TEBP_beta_dom_sf"/>
</dbReference>
<dbReference type="GO" id="GO:0042162">
    <property type="term" value="F:telomeric DNA binding"/>
    <property type="evidence" value="ECO:0007669"/>
    <property type="project" value="InterPro"/>
</dbReference>
<protein>
    <recommendedName>
        <fullName evidence="8">Shelterin complex subunit TPP1/Est3 domain-containing protein</fullName>
    </recommendedName>
</protein>
<feature type="compositionally biased region" description="Polar residues" evidence="7">
    <location>
        <begin position="209"/>
        <end position="221"/>
    </location>
</feature>
<keyword evidence="5" id="KW-0539">Nucleus</keyword>
<dbReference type="AlphaFoldDB" id="A0A078AH67"/>
<feature type="compositionally biased region" description="Low complexity" evidence="7">
    <location>
        <begin position="644"/>
        <end position="655"/>
    </location>
</feature>
<evidence type="ECO:0000256" key="1">
    <source>
        <dbReference type="ARBA" id="ARBA00004123"/>
    </source>
</evidence>
<feature type="region of interest" description="Disordered" evidence="7">
    <location>
        <begin position="625"/>
        <end position="754"/>
    </location>
</feature>
<feature type="compositionally biased region" description="Low complexity" evidence="7">
    <location>
        <begin position="710"/>
        <end position="732"/>
    </location>
</feature>
<dbReference type="GO" id="GO:0007004">
    <property type="term" value="P:telomere maintenance via telomerase"/>
    <property type="evidence" value="ECO:0007669"/>
    <property type="project" value="InterPro"/>
</dbReference>
<sequence length="754" mass="87987">MSIKEYFAIPIIKQKVLDFLKAKGDFEQLHQKHKRSFRAHVQEYEGDFFICDDQHQIKCVFSNICKEKFEQRYPSSVKIYNIVNMLVCVQEYQLQLQQQDLESGLKKVINQNDGGSFMNTKLRLGNKLEVVMEIDDLQVISFDRFTLRQCQSIDYDESIRIHINFVMHFLSKKSLLEESKDTFQMFPINRNLLTNENIFRPNKVSIISQNANHQSRQINETSEQRANSSYNRNNNNSFNQQRRDKRFDSSDYYENQEIKQKILEKDHYKPFVEFKSNQSKKQKPNSKPPKQLKKKLGKLLNEKNQEGFLSCDCTEDYNMMDEIQDNESSHSQILQQHAQQKVVMLQSQLIPHSVGHTQRQEELKLIDDMIDDFEFEEEDLQELQEELKDKEADDKQIMEDVKIGELDSKDVIDELENSSSHDANNSGDQQGKDNDEDDVYNSKLHKEILLSQQNSMQVWSKQNSRQKDIEQEKNNDKIEDIIREEIQNVKQDIRVQSQQELIKIAQDEDVISNSDSVIQNEILQKEIEDQENKDKIQLEFELTDSQKQQDQQLIFASLPPEDILGVGLHNSQFQKELREFKKQGQGGQLSGRKRTVRAPESDDDLLDILDDGQNKVHKDEINFQEYKKTMPAQTSQLSDKQQKKTQNTSQKNQKTPKGKAQTSSSAKQAKQISPPGQMKLFDFMIPKRDIKHETKVEKKEEIQNIQSSNKPPQKDQSQQGSQKNKNNQTTKVQNEKKPNKSTAAAKGKKAAQKK</sequence>
<dbReference type="InParanoid" id="A0A078AH67"/>
<dbReference type="Pfam" id="PF10341">
    <property type="entry name" value="TPP1"/>
    <property type="match status" value="1"/>
</dbReference>
<name>A0A078AH67_STYLE</name>
<feature type="domain" description="Shelterin complex subunit TPP1/Est3" evidence="8">
    <location>
        <begin position="41"/>
        <end position="103"/>
    </location>
</feature>
<dbReference type="Gene3D" id="2.40.200.10">
    <property type="entry name" value="Telomere-binding Protein Beta Subunit, Chain"/>
    <property type="match status" value="1"/>
</dbReference>
<keyword evidence="10" id="KW-1185">Reference proteome</keyword>
<dbReference type="EMBL" id="CCKQ01010082">
    <property type="protein sequence ID" value="CDW81589.1"/>
    <property type="molecule type" value="Genomic_DNA"/>
</dbReference>
<accession>A0A078AH67</accession>
<evidence type="ECO:0000256" key="7">
    <source>
        <dbReference type="SAM" id="MobiDB-lite"/>
    </source>
</evidence>
<feature type="coiled-coil region" evidence="6">
    <location>
        <begin position="366"/>
        <end position="400"/>
    </location>
</feature>
<evidence type="ECO:0000256" key="3">
    <source>
        <dbReference type="ARBA" id="ARBA00022454"/>
    </source>
</evidence>
<feature type="region of interest" description="Disordered" evidence="7">
    <location>
        <begin position="274"/>
        <end position="293"/>
    </location>
</feature>
<feature type="region of interest" description="Disordered" evidence="7">
    <location>
        <begin position="417"/>
        <end position="438"/>
    </location>
</feature>
<keyword evidence="6" id="KW-0175">Coiled coil</keyword>
<evidence type="ECO:0000256" key="4">
    <source>
        <dbReference type="ARBA" id="ARBA00022895"/>
    </source>
</evidence>
<keyword evidence="4" id="KW-0779">Telomere</keyword>
<keyword evidence="3" id="KW-0158">Chromosome</keyword>
<feature type="compositionally biased region" description="Low complexity" evidence="7">
    <location>
        <begin position="224"/>
        <end position="240"/>
    </location>
</feature>